<name>A0A154PBK8_DUFNO</name>
<protein>
    <submittedName>
        <fullName evidence="1">Uncharacterized protein</fullName>
    </submittedName>
</protein>
<sequence>MVWLGFSFTGRGSPMNSLFRLSVALRFFDRKSVYGLLARTEAATNNGNDKNNKKQVDEPMVRGVWRLGRNNRYMFVRARIDETFDLR</sequence>
<reference evidence="1 2" key="1">
    <citation type="submission" date="2015-07" db="EMBL/GenBank/DDBJ databases">
        <title>The genome of Dufourea novaeangliae.</title>
        <authorList>
            <person name="Pan H."/>
            <person name="Kapheim K."/>
        </authorList>
    </citation>
    <scope>NUCLEOTIDE SEQUENCE [LARGE SCALE GENOMIC DNA]</scope>
    <source>
        <strain evidence="1">0120121106</strain>
        <tissue evidence="1">Whole body</tissue>
    </source>
</reference>
<proteinExistence type="predicted"/>
<dbReference type="EMBL" id="KQ434853">
    <property type="protein sequence ID" value="KZC08638.1"/>
    <property type="molecule type" value="Genomic_DNA"/>
</dbReference>
<evidence type="ECO:0000313" key="1">
    <source>
        <dbReference type="EMBL" id="KZC08638.1"/>
    </source>
</evidence>
<organism evidence="1 2">
    <name type="scientific">Dufourea novaeangliae</name>
    <name type="common">Sweat bee</name>
    <dbReference type="NCBI Taxonomy" id="178035"/>
    <lineage>
        <taxon>Eukaryota</taxon>
        <taxon>Metazoa</taxon>
        <taxon>Ecdysozoa</taxon>
        <taxon>Arthropoda</taxon>
        <taxon>Hexapoda</taxon>
        <taxon>Insecta</taxon>
        <taxon>Pterygota</taxon>
        <taxon>Neoptera</taxon>
        <taxon>Endopterygota</taxon>
        <taxon>Hymenoptera</taxon>
        <taxon>Apocrita</taxon>
        <taxon>Aculeata</taxon>
        <taxon>Apoidea</taxon>
        <taxon>Anthophila</taxon>
        <taxon>Halictidae</taxon>
        <taxon>Rophitinae</taxon>
        <taxon>Dufourea</taxon>
    </lineage>
</organism>
<accession>A0A154PBK8</accession>
<evidence type="ECO:0000313" key="2">
    <source>
        <dbReference type="Proteomes" id="UP000076502"/>
    </source>
</evidence>
<dbReference type="AlphaFoldDB" id="A0A154PBK8"/>
<gene>
    <name evidence="1" type="ORF">WN55_11222</name>
</gene>
<dbReference type="Proteomes" id="UP000076502">
    <property type="component" value="Unassembled WGS sequence"/>
</dbReference>
<keyword evidence="2" id="KW-1185">Reference proteome</keyword>